<gene>
    <name evidence="1" type="ORF">UFOPK3402_00708</name>
</gene>
<reference evidence="1" key="1">
    <citation type="submission" date="2020-05" db="EMBL/GenBank/DDBJ databases">
        <authorList>
            <person name="Chiriac C."/>
            <person name="Salcher M."/>
            <person name="Ghai R."/>
            <person name="Kavagutti S V."/>
        </authorList>
    </citation>
    <scope>NUCLEOTIDE SEQUENCE</scope>
</reference>
<evidence type="ECO:0000313" key="1">
    <source>
        <dbReference type="EMBL" id="CAB4871267.1"/>
    </source>
</evidence>
<sequence>MRNSKIVAGLTATVALVALAGCSSGSSTAETAAPAASASASPSKAEDLRTTDAAVAVGMKAIDALVTQIAAAPAAQGKTLSEGIEPLWKPIEGTVQANSQETYDAYEGGFTLLESGDATKAAEGAKAVTDATAAYLTNFPG</sequence>
<dbReference type="PROSITE" id="PS51257">
    <property type="entry name" value="PROKAR_LIPOPROTEIN"/>
    <property type="match status" value="1"/>
</dbReference>
<protein>
    <submittedName>
        <fullName evidence="1">Unannotated protein</fullName>
    </submittedName>
</protein>
<name>A0A6J7DKU8_9ZZZZ</name>
<proteinExistence type="predicted"/>
<dbReference type="EMBL" id="CAFBLS010000069">
    <property type="protein sequence ID" value="CAB4871267.1"/>
    <property type="molecule type" value="Genomic_DNA"/>
</dbReference>
<accession>A0A6J7DKU8</accession>
<dbReference type="AlphaFoldDB" id="A0A6J7DKU8"/>
<organism evidence="1">
    <name type="scientific">freshwater metagenome</name>
    <dbReference type="NCBI Taxonomy" id="449393"/>
    <lineage>
        <taxon>unclassified sequences</taxon>
        <taxon>metagenomes</taxon>
        <taxon>ecological metagenomes</taxon>
    </lineage>
</organism>